<dbReference type="Proteomes" id="UP001231109">
    <property type="component" value="Unassembled WGS sequence"/>
</dbReference>
<dbReference type="SUPFAM" id="SSF140566">
    <property type="entry name" value="FlgN-like"/>
    <property type="match status" value="1"/>
</dbReference>
<comment type="function">
    <text evidence="1">Required for the efficient initiation of filament assembly.</text>
</comment>
<keyword evidence="5" id="KW-0966">Cell projection</keyword>
<feature type="compositionally biased region" description="Basic and acidic residues" evidence="4">
    <location>
        <begin position="133"/>
        <end position="144"/>
    </location>
</feature>
<dbReference type="InterPro" id="IPR007809">
    <property type="entry name" value="FlgN-like"/>
</dbReference>
<dbReference type="InterPro" id="IPR036679">
    <property type="entry name" value="FlgN-like_sf"/>
</dbReference>
<proteinExistence type="inferred from homology"/>
<evidence type="ECO:0000256" key="2">
    <source>
        <dbReference type="ARBA" id="ARBA00007703"/>
    </source>
</evidence>
<comment type="similarity">
    <text evidence="2">Belongs to the FlgN family.</text>
</comment>
<keyword evidence="5" id="KW-0969">Cilium</keyword>
<dbReference type="EMBL" id="JAPJDZ010000004">
    <property type="protein sequence ID" value="MDP5134831.1"/>
    <property type="molecule type" value="Genomic_DNA"/>
</dbReference>
<dbReference type="Gene3D" id="1.20.58.300">
    <property type="entry name" value="FlgN-like"/>
    <property type="match status" value="1"/>
</dbReference>
<accession>A0ABT9HUQ0</accession>
<evidence type="ECO:0000256" key="4">
    <source>
        <dbReference type="SAM" id="MobiDB-lite"/>
    </source>
</evidence>
<dbReference type="RefSeq" id="WP_305973616.1">
    <property type="nucleotide sequence ID" value="NZ_JAPJDZ010000004.1"/>
</dbReference>
<name>A0ABT9HUQ0_9GAMM</name>
<sequence length="144" mass="16262">MTLASDDITLLFDQQQQHLDELLLLLRQELAALASRDIITLEQLTVTKANVLEQLQLSDNALAKHPELNTVKQQEWFKQRVVALDEQLEQCKRHNDINQQTLEQSQLTIARLKTELLSSRGKSGLTYTSKGKPTVDSKGKGIKA</sequence>
<protein>
    <submittedName>
        <fullName evidence="5">Flagellar export chaperone FlgN</fullName>
    </submittedName>
</protein>
<evidence type="ECO:0000256" key="1">
    <source>
        <dbReference type="ARBA" id="ARBA00002397"/>
    </source>
</evidence>
<evidence type="ECO:0000313" key="5">
    <source>
        <dbReference type="EMBL" id="MDP5134831.1"/>
    </source>
</evidence>
<feature type="region of interest" description="Disordered" evidence="4">
    <location>
        <begin position="123"/>
        <end position="144"/>
    </location>
</feature>
<reference evidence="5 6" key="1">
    <citation type="submission" date="2022-11" db="EMBL/GenBank/DDBJ databases">
        <title>Viruses from the air-sea interface of a natural surface slick.</title>
        <authorList>
            <person name="Rahlff J."/>
            <person name="Holmfeldt K."/>
        </authorList>
    </citation>
    <scope>NUCLEOTIDE SEQUENCE [LARGE SCALE GENOMIC DNA]</scope>
    <source>
        <strain evidence="5 6">SMS4</strain>
    </source>
</reference>
<comment type="caution">
    <text evidence="5">The sequence shown here is derived from an EMBL/GenBank/DDBJ whole genome shotgun (WGS) entry which is preliminary data.</text>
</comment>
<keyword evidence="5" id="KW-0282">Flagellum</keyword>
<keyword evidence="3" id="KW-1005">Bacterial flagellum biogenesis</keyword>
<gene>
    <name evidence="5" type="primary">flgN</name>
    <name evidence="5" type="ORF">ORJ04_02595</name>
</gene>
<dbReference type="Pfam" id="PF05130">
    <property type="entry name" value="FlgN"/>
    <property type="match status" value="1"/>
</dbReference>
<keyword evidence="6" id="KW-1185">Reference proteome</keyword>
<organism evidence="5 6">
    <name type="scientific">Rheinheimera baltica</name>
    <dbReference type="NCBI Taxonomy" id="67576"/>
    <lineage>
        <taxon>Bacteria</taxon>
        <taxon>Pseudomonadati</taxon>
        <taxon>Pseudomonadota</taxon>
        <taxon>Gammaproteobacteria</taxon>
        <taxon>Chromatiales</taxon>
        <taxon>Chromatiaceae</taxon>
        <taxon>Rheinheimera</taxon>
    </lineage>
</organism>
<evidence type="ECO:0000256" key="3">
    <source>
        <dbReference type="ARBA" id="ARBA00022795"/>
    </source>
</evidence>
<evidence type="ECO:0000313" key="6">
    <source>
        <dbReference type="Proteomes" id="UP001231109"/>
    </source>
</evidence>